<sequence length="747" mass="83053">MRPIKCKNHTKPTCANNLAPIEVLDKDGCCSHWECDCYCTGWGDPHYKTFDGLAYSYQGNCTYVLVEEIVPTIHNFGMYIDNYHCDPAESVSCTRTLTIKHESQEVQLKTVKLIPMKVEVTVNNVAVGLPYEKYSLKIHKAGLNYVVQLTRLKINVTYSGMAFTIRMPFQIFANNTQGQCGKCNNVIEDDCMLRNGTVIPSCEIMADDWIISDPEKPHCQHMPPSPPIINPDCKPSELCELLKGSLFEKCHPIVDVKSYYDACVFDSCRAPNQFIECASLQIYAATCTDQGVCIDWRGHTNNACPINCPSHKVYEACGPAVEETCKSSLTGQSQTQQMEGCFCPNGTKLYDTAMDVCVSTCGCVGPDNIPREYGETFQFDCKDCICLEGGSGIICEPLKCPVPDREVQCEGEGYHKITQINPDEKCCSDIVCVCNTTQCTTKPPQCDPGFIAVANTTEEQCCPSYQCNPKEVCVKDGNEYKPGSEVLGSKCEKCKCTNKQNSTTLLNIIECNVISCNVKCQEGYSLIPHPGECCPTCVQTSCFIRTKENGTLILKPGGTQNDPKDNCTIYSCRWSHGQLISSTSVIDCTFDENKCQPGTIVPLPGGCCKTCILRPDTPSCTPTQTMDYIKYNGCHSEELVPVTRCEGRCETFSLYSHEANSMRHTCSCCRESKTTKKEIMLLCPGDIRKKYRYIHVERCECMKSGCGIDQSSSEEYMENKGNTTQVPQEEKALERVRKALRAIGKRT</sequence>
<organism evidence="8 9">
    <name type="scientific">Thamnophis sirtalis</name>
    <dbReference type="NCBI Taxonomy" id="35019"/>
    <lineage>
        <taxon>Eukaryota</taxon>
        <taxon>Metazoa</taxon>
        <taxon>Chordata</taxon>
        <taxon>Craniata</taxon>
        <taxon>Vertebrata</taxon>
        <taxon>Euteleostomi</taxon>
        <taxon>Lepidosauria</taxon>
        <taxon>Squamata</taxon>
        <taxon>Bifurcata</taxon>
        <taxon>Unidentata</taxon>
        <taxon>Episquamata</taxon>
        <taxon>Toxicofera</taxon>
        <taxon>Serpentes</taxon>
        <taxon>Colubroidea</taxon>
        <taxon>Colubridae</taxon>
        <taxon>Natricinae</taxon>
        <taxon>Thamnophis</taxon>
    </lineage>
</organism>
<evidence type="ECO:0000256" key="4">
    <source>
        <dbReference type="PROSITE-ProRule" id="PRU00039"/>
    </source>
</evidence>
<feature type="domain" description="CTCK" evidence="5">
    <location>
        <begin position="620"/>
        <end position="707"/>
    </location>
</feature>
<evidence type="ECO:0000256" key="3">
    <source>
        <dbReference type="ARBA" id="ARBA00023180"/>
    </source>
</evidence>
<gene>
    <name evidence="9" type="primary">LOC106549601</name>
</gene>
<feature type="disulfide bond" evidence="4">
    <location>
        <begin position="649"/>
        <end position="701"/>
    </location>
</feature>
<comment type="caution">
    <text evidence="4">Lacks conserved residue(s) required for the propagation of feature annotation.</text>
</comment>
<dbReference type="InterPro" id="IPR001007">
    <property type="entry name" value="VWF_dom"/>
</dbReference>
<dbReference type="Proteomes" id="UP000504617">
    <property type="component" value="Unplaced"/>
</dbReference>
<dbReference type="InterPro" id="IPR006207">
    <property type="entry name" value="Cys_knot_C"/>
</dbReference>
<dbReference type="InterPro" id="IPR036084">
    <property type="entry name" value="Ser_inhib-like_sf"/>
</dbReference>
<dbReference type="SMART" id="SM00832">
    <property type="entry name" value="C8"/>
    <property type="match status" value="1"/>
</dbReference>
<feature type="domain" description="VWFD" evidence="7">
    <location>
        <begin position="37"/>
        <end position="220"/>
    </location>
</feature>
<feature type="disulfide bond" evidence="4">
    <location>
        <begin position="634"/>
        <end position="683"/>
    </location>
</feature>
<evidence type="ECO:0000256" key="1">
    <source>
        <dbReference type="ARBA" id="ARBA00022737"/>
    </source>
</evidence>
<dbReference type="PROSITE" id="PS01208">
    <property type="entry name" value="VWFC_1"/>
    <property type="match status" value="2"/>
</dbReference>
<feature type="domain" description="VWFC" evidence="6">
    <location>
        <begin position="471"/>
        <end position="538"/>
    </location>
</feature>
<dbReference type="PANTHER" id="PTHR11339">
    <property type="entry name" value="EXTRACELLULAR MATRIX GLYCOPROTEIN RELATED"/>
    <property type="match status" value="1"/>
</dbReference>
<dbReference type="OrthoDB" id="160294at2759"/>
<keyword evidence="1" id="KW-0677">Repeat</keyword>
<dbReference type="GeneID" id="106549601"/>
<dbReference type="Gene3D" id="2.10.25.10">
    <property type="entry name" value="Laminin"/>
    <property type="match status" value="1"/>
</dbReference>
<protein>
    <submittedName>
        <fullName evidence="9">Intestinal mucin-like protein</fullName>
    </submittedName>
</protein>
<evidence type="ECO:0000259" key="6">
    <source>
        <dbReference type="PROSITE" id="PS50184"/>
    </source>
</evidence>
<accession>A0A6I9YF30</accession>
<dbReference type="InterPro" id="IPR001846">
    <property type="entry name" value="VWF_type-D"/>
</dbReference>
<dbReference type="SUPFAM" id="SSF57501">
    <property type="entry name" value="Cystine-knot cytokines"/>
    <property type="match status" value="1"/>
</dbReference>
<dbReference type="InterPro" id="IPR050780">
    <property type="entry name" value="Mucin_vWF_Thrombospondin_sf"/>
</dbReference>
<dbReference type="PROSITE" id="PS51233">
    <property type="entry name" value="VWFD"/>
    <property type="match status" value="1"/>
</dbReference>
<dbReference type="SMART" id="SM00216">
    <property type="entry name" value="VWD"/>
    <property type="match status" value="1"/>
</dbReference>
<dbReference type="PROSITE" id="PS50184">
    <property type="entry name" value="VWFC_2"/>
    <property type="match status" value="2"/>
</dbReference>
<evidence type="ECO:0000259" key="7">
    <source>
        <dbReference type="PROSITE" id="PS51233"/>
    </source>
</evidence>
<reference evidence="9" key="1">
    <citation type="submission" date="2025-08" db="UniProtKB">
        <authorList>
            <consortium name="RefSeq"/>
        </authorList>
    </citation>
    <scope>IDENTIFICATION</scope>
</reference>
<evidence type="ECO:0000259" key="5">
    <source>
        <dbReference type="PROSITE" id="PS01225"/>
    </source>
</evidence>
<dbReference type="PROSITE" id="PS01225">
    <property type="entry name" value="CTCK_2"/>
    <property type="match status" value="1"/>
</dbReference>
<dbReference type="GO" id="GO:0005615">
    <property type="term" value="C:extracellular space"/>
    <property type="evidence" value="ECO:0007669"/>
    <property type="project" value="TreeGrafter"/>
</dbReference>
<name>A0A6I9YF30_9SAUR</name>
<proteinExistence type="predicted"/>
<dbReference type="SMART" id="SM00041">
    <property type="entry name" value="CT"/>
    <property type="match status" value="1"/>
</dbReference>
<dbReference type="CDD" id="cd19941">
    <property type="entry name" value="TIL"/>
    <property type="match status" value="1"/>
</dbReference>
<keyword evidence="2 4" id="KW-1015">Disulfide bond</keyword>
<dbReference type="Pfam" id="PF00094">
    <property type="entry name" value="VWD"/>
    <property type="match status" value="1"/>
</dbReference>
<dbReference type="PANTHER" id="PTHR11339:SF406">
    <property type="entry name" value="MUCIN-5AC-LIKE"/>
    <property type="match status" value="1"/>
</dbReference>
<dbReference type="RefSeq" id="XP_013922777.1">
    <property type="nucleotide sequence ID" value="XM_014067302.1"/>
</dbReference>
<feature type="domain" description="VWFC" evidence="6">
    <location>
        <begin position="363"/>
        <end position="433"/>
    </location>
</feature>
<feature type="disulfide bond" evidence="4">
    <location>
        <begin position="645"/>
        <end position="699"/>
    </location>
</feature>
<keyword evidence="8" id="KW-1185">Reference proteome</keyword>
<dbReference type="SUPFAM" id="SSF57567">
    <property type="entry name" value="Serine protease inhibitors"/>
    <property type="match status" value="1"/>
</dbReference>
<keyword evidence="3" id="KW-0325">Glycoprotein</keyword>
<dbReference type="AlphaFoldDB" id="A0A6I9YF30"/>
<dbReference type="GO" id="GO:0031012">
    <property type="term" value="C:extracellular matrix"/>
    <property type="evidence" value="ECO:0007669"/>
    <property type="project" value="TreeGrafter"/>
</dbReference>
<dbReference type="SUPFAM" id="SSF57603">
    <property type="entry name" value="FnI-like domain"/>
    <property type="match status" value="1"/>
</dbReference>
<dbReference type="KEGG" id="tsr:106549601"/>
<dbReference type="Pfam" id="PF08742">
    <property type="entry name" value="C8"/>
    <property type="match status" value="1"/>
</dbReference>
<dbReference type="SMART" id="SM00214">
    <property type="entry name" value="VWC"/>
    <property type="match status" value="2"/>
</dbReference>
<dbReference type="InterPro" id="IPR014853">
    <property type="entry name" value="VWF/SSPO/ZAN-like_Cys-rich_dom"/>
</dbReference>
<dbReference type="InterPro" id="IPR029034">
    <property type="entry name" value="Cystine-knot_cytokine"/>
</dbReference>
<evidence type="ECO:0000313" key="9">
    <source>
        <dbReference type="RefSeq" id="XP_013922777.1"/>
    </source>
</evidence>
<evidence type="ECO:0000313" key="8">
    <source>
        <dbReference type="Proteomes" id="UP000504617"/>
    </source>
</evidence>
<evidence type="ECO:0000256" key="2">
    <source>
        <dbReference type="ARBA" id="ARBA00023157"/>
    </source>
</evidence>